<keyword evidence="2" id="KW-1185">Reference proteome</keyword>
<proteinExistence type="predicted"/>
<reference evidence="1" key="1">
    <citation type="journal article" date="2020" name="Fungal Divers.">
        <title>Resolving the Mortierellaceae phylogeny through synthesis of multi-gene phylogenetics and phylogenomics.</title>
        <authorList>
            <person name="Vandepol N."/>
            <person name="Liber J."/>
            <person name="Desiro A."/>
            <person name="Na H."/>
            <person name="Kennedy M."/>
            <person name="Barry K."/>
            <person name="Grigoriev I.V."/>
            <person name="Miller A.N."/>
            <person name="O'Donnell K."/>
            <person name="Stajich J.E."/>
            <person name="Bonito G."/>
        </authorList>
    </citation>
    <scope>NUCLEOTIDE SEQUENCE</scope>
    <source>
        <strain evidence="1">BC1065</strain>
    </source>
</reference>
<dbReference type="EMBL" id="JAAAJB010000732">
    <property type="protein sequence ID" value="KAG0251631.1"/>
    <property type="molecule type" value="Genomic_DNA"/>
</dbReference>
<accession>A0A9P6TY77</accession>
<organism evidence="1 2">
    <name type="scientific">Actinomortierella ambigua</name>
    <dbReference type="NCBI Taxonomy" id="1343610"/>
    <lineage>
        <taxon>Eukaryota</taxon>
        <taxon>Fungi</taxon>
        <taxon>Fungi incertae sedis</taxon>
        <taxon>Mucoromycota</taxon>
        <taxon>Mortierellomycotina</taxon>
        <taxon>Mortierellomycetes</taxon>
        <taxon>Mortierellales</taxon>
        <taxon>Mortierellaceae</taxon>
        <taxon>Actinomortierella</taxon>
    </lineage>
</organism>
<protein>
    <submittedName>
        <fullName evidence="1">Uncharacterized protein</fullName>
    </submittedName>
</protein>
<comment type="caution">
    <text evidence="1">The sequence shown here is derived from an EMBL/GenBank/DDBJ whole genome shotgun (WGS) entry which is preliminary data.</text>
</comment>
<evidence type="ECO:0000313" key="1">
    <source>
        <dbReference type="EMBL" id="KAG0251631.1"/>
    </source>
</evidence>
<gene>
    <name evidence="1" type="ORF">DFQ27_008630</name>
</gene>
<sequence length="275" mass="30843">MLAGYEHFITRRVNADIFVDPQWSHCGSPTCAVVPLRSRSPSSSVHFLGLPLLLKVGAFAEAVSEAIGVPCLPHQLRLICKDDLNPTLNTRTSHSLEWHLEDDDPQCAVRSKVLSTDIVYRGTAYRAVRPLSEGDQVYRILVSHLFVSGTADVYELLVQGLRTFFRQYGTVARIQIMQDHRLDGRGFFSHNEGVVYLLHSAALPELPIKKHLSLWCSVSGMPKLGKPLHRPMRQMLPMLKHELLKRCSTFPGLTAVLRRQGPKVFQLNIGSIDDS</sequence>
<dbReference type="OrthoDB" id="10427586at2759"/>
<evidence type="ECO:0000313" key="2">
    <source>
        <dbReference type="Proteomes" id="UP000807716"/>
    </source>
</evidence>
<dbReference type="AlphaFoldDB" id="A0A9P6TY77"/>
<dbReference type="Proteomes" id="UP000807716">
    <property type="component" value="Unassembled WGS sequence"/>
</dbReference>
<name>A0A9P6TY77_9FUNG</name>